<proteinExistence type="predicted"/>
<keyword evidence="2" id="KW-1185">Reference proteome</keyword>
<reference evidence="1" key="1">
    <citation type="submission" date="2022-08" db="EMBL/GenBank/DDBJ databases">
        <title>Genome Sequence of Lecanicillium fungicola.</title>
        <authorList>
            <person name="Buettner E."/>
        </authorList>
    </citation>
    <scope>NUCLEOTIDE SEQUENCE</scope>
    <source>
        <strain evidence="1">Babe33</strain>
    </source>
</reference>
<dbReference type="Proteomes" id="UP001143910">
    <property type="component" value="Unassembled WGS sequence"/>
</dbReference>
<name>A0ACC1MFP5_9HYPO</name>
<dbReference type="EMBL" id="JANJQO010002960">
    <property type="protein sequence ID" value="KAJ2965507.1"/>
    <property type="molecule type" value="Genomic_DNA"/>
</dbReference>
<evidence type="ECO:0000313" key="1">
    <source>
        <dbReference type="EMBL" id="KAJ2965507.1"/>
    </source>
</evidence>
<sequence length="839" mass="93777">MEESHPLVARSSLQEGAKYWSDFVTQCISQRLSSDRFKDYVQLVHTKHPLPPLLVADFFLRPQPSNHVSLDPRIPPYIQILTQLSYIDAPSILRVLYKYSALHVHNKTNEDKRAIEAEQHADTKDGEAANTRTLRWQDSSWAEEVMFYHVIRTVVEGSAFKDGKAALELIHIICKWMELFIAVSSTFTADMLTNKHDRQGREEMETARAAFVPLLLRLVDNHALLHIISKPLAKGIRKELSDSLGSFIQTLQPVPPFVERLEIFRTQTLAELDPIDKKKQAVNAVMDELLDSAVGLDSFVIAEIPISNSRAALYVYLNATLVGRPVLDDTMLDAFLNNRYQGNQQSSAIDLIVASFDVLANAVFRNEGLKDAHLLRSFVVNKLPLLLCQLCHPEFSAASAEDCITEALNRVDTSVFPTASLMFDESRNNNPYTESVREEFCAACALHGLIERDHVDRILGETSMSYDPSLEKASRDKLVQDCLSDSGKIQNIISQLERVDGNVGAVAHAIVELIRQLCINKETMSLKLLCTQLAQKPQSLDILLLFTKITLVLEPLCNLLDNWSYEEDQGEYQPVYEEYGAVLLVVFAFTYRYNLSPVDIGIHSADSHVAKIIARSHITRPLDELNEQETGHITGWISGLFDSETGGLGDDLMSSCPPHEFYLLVAPIFQSIITAYTYGYINDEGLKGGVEYLVDTFLLPALVPAIRFLADYIWVDQKEQKSIVKALQLLLTPSSISGEASTVLSSVKNLVAQPLEHALRTYQRQDPRNQDIEPLLKSLKENLPVSRRTGGADHHEMETWASSSSSGLSGSIRHTIQGLVQWSMQPGDCESLVQAGCCA</sequence>
<evidence type="ECO:0000313" key="2">
    <source>
        <dbReference type="Proteomes" id="UP001143910"/>
    </source>
</evidence>
<organism evidence="1 2">
    <name type="scientific">Zarea fungicola</name>
    <dbReference type="NCBI Taxonomy" id="93591"/>
    <lineage>
        <taxon>Eukaryota</taxon>
        <taxon>Fungi</taxon>
        <taxon>Dikarya</taxon>
        <taxon>Ascomycota</taxon>
        <taxon>Pezizomycotina</taxon>
        <taxon>Sordariomycetes</taxon>
        <taxon>Hypocreomycetidae</taxon>
        <taxon>Hypocreales</taxon>
        <taxon>Cordycipitaceae</taxon>
        <taxon>Zarea</taxon>
    </lineage>
</organism>
<accession>A0ACC1MFP5</accession>
<comment type="caution">
    <text evidence="1">The sequence shown here is derived from an EMBL/GenBank/DDBJ whole genome shotgun (WGS) entry which is preliminary data.</text>
</comment>
<gene>
    <name evidence="1" type="ORF">NQ176_g10582</name>
</gene>
<protein>
    <submittedName>
        <fullName evidence="1">Uncharacterized protein</fullName>
    </submittedName>
</protein>